<evidence type="ECO:0000256" key="9">
    <source>
        <dbReference type="ARBA" id="ARBA00039149"/>
    </source>
</evidence>
<proteinExistence type="inferred from homology"/>
<evidence type="ECO:0000256" key="6">
    <source>
        <dbReference type="ARBA" id="ARBA00022833"/>
    </source>
</evidence>
<keyword evidence="4 11" id="KW-0547">Nucleotide-binding</keyword>
<sequence length="231" mass="26123">MKKTAVVVFSGGQDSTICLIEALKQYEFIYCLTFYYGQRHKKEIDVARNLALQLGVQSHKFMDISVLYELSSSSLIINNLSDIEVRSHQDGSIPSTFVPGRNILFLTLASMYAYQLQSSVVIIGVCETDFSGYPDCRNAFILAMNRAISLGMHFDIVFKTPLMRLTKAEIWALADLLGVLYFVIHETITCYNGIKSYGCRECNACVLRNNGLKEYLNNKSSVRQSLHDKRN</sequence>
<dbReference type="EMBL" id="LR217713">
    <property type="protein sequence ID" value="VFP82195.1"/>
    <property type="molecule type" value="Genomic_DNA"/>
</dbReference>
<dbReference type="InterPro" id="IPR018317">
    <property type="entry name" value="QueC"/>
</dbReference>
<comment type="pathway">
    <text evidence="1 11">Purine metabolism; 7-cyano-7-deazaguanine biosynthesis.</text>
</comment>
<feature type="binding site" evidence="11">
    <location>
        <position position="205"/>
    </location>
    <ligand>
        <name>Zn(2+)</name>
        <dbReference type="ChEBI" id="CHEBI:29105"/>
    </ligand>
</feature>
<evidence type="ECO:0000313" key="12">
    <source>
        <dbReference type="EMBL" id="VFP82195.1"/>
    </source>
</evidence>
<keyword evidence="3 11" id="KW-0479">Metal-binding</keyword>
<dbReference type="PANTHER" id="PTHR42914:SF1">
    <property type="entry name" value="7-CYANO-7-DEAZAGUANINE SYNTHASE"/>
    <property type="match status" value="1"/>
</dbReference>
<dbReference type="HAMAP" id="MF_01633">
    <property type="entry name" value="QueC"/>
    <property type="match status" value="1"/>
</dbReference>
<dbReference type="EC" id="6.3.4.20" evidence="9 11"/>
<feature type="binding site" evidence="11">
    <location>
        <position position="202"/>
    </location>
    <ligand>
        <name>Zn(2+)</name>
        <dbReference type="ChEBI" id="CHEBI:29105"/>
    </ligand>
</feature>
<comment type="catalytic activity">
    <reaction evidence="10 11">
        <text>7-carboxy-7-carbaguanine + NH4(+) + 2 ATP = 7-cyano-7-carbaguanine + 2 AMP + 2 diphosphate + 2 H(+)</text>
        <dbReference type="Rhea" id="RHEA:27982"/>
        <dbReference type="ChEBI" id="CHEBI:15378"/>
        <dbReference type="ChEBI" id="CHEBI:28938"/>
        <dbReference type="ChEBI" id="CHEBI:30616"/>
        <dbReference type="ChEBI" id="CHEBI:33019"/>
        <dbReference type="ChEBI" id="CHEBI:45075"/>
        <dbReference type="ChEBI" id="CHEBI:61036"/>
        <dbReference type="ChEBI" id="CHEBI:456215"/>
        <dbReference type="EC" id="6.3.4.20"/>
    </reaction>
</comment>
<reference evidence="12 13" key="1">
    <citation type="submission" date="2019-02" db="EMBL/GenBank/DDBJ databases">
        <authorList>
            <person name="Manzano-Marin A."/>
            <person name="Manzano-Marin A."/>
        </authorList>
    </citation>
    <scope>NUCLEOTIDE SEQUENCE [LARGE SCALE GENOMIC DNA]</scope>
    <source>
        <strain evidence="12 13">ErCicurvipes</strain>
    </source>
</reference>
<accession>A0A451D8U1</accession>
<evidence type="ECO:0000256" key="2">
    <source>
        <dbReference type="ARBA" id="ARBA00022598"/>
    </source>
</evidence>
<dbReference type="OrthoDB" id="9789567at2"/>
<dbReference type="RefSeq" id="WP_157992790.1">
    <property type="nucleotide sequence ID" value="NZ_LR217713.1"/>
</dbReference>
<protein>
    <recommendedName>
        <fullName evidence="9 11">7-cyano-7-deazaguanine synthase</fullName>
        <ecNumber evidence="9 11">6.3.4.20</ecNumber>
    </recommendedName>
    <alternativeName>
        <fullName evidence="11">7-cyano-7-carbaguanine synthase</fullName>
    </alternativeName>
    <alternativeName>
        <fullName evidence="11">PreQ(0) synthase</fullName>
    </alternativeName>
    <alternativeName>
        <fullName evidence="11">Queuosine biosynthesis protein QueC</fullName>
    </alternativeName>
</protein>
<dbReference type="Gene3D" id="3.40.50.620">
    <property type="entry name" value="HUPs"/>
    <property type="match status" value="1"/>
</dbReference>
<dbReference type="GO" id="GO:0008616">
    <property type="term" value="P:tRNA queuosine(34) biosynthetic process"/>
    <property type="evidence" value="ECO:0007669"/>
    <property type="project" value="UniProtKB-UniRule"/>
</dbReference>
<evidence type="ECO:0000256" key="1">
    <source>
        <dbReference type="ARBA" id="ARBA00005061"/>
    </source>
</evidence>
<dbReference type="GeneID" id="66304825"/>
<evidence type="ECO:0000256" key="4">
    <source>
        <dbReference type="ARBA" id="ARBA00022741"/>
    </source>
</evidence>
<evidence type="ECO:0000256" key="3">
    <source>
        <dbReference type="ARBA" id="ARBA00022723"/>
    </source>
</evidence>
<keyword evidence="6 11" id="KW-0862">Zinc</keyword>
<feature type="binding site" evidence="11">
    <location>
        <begin position="9"/>
        <end position="19"/>
    </location>
    <ligand>
        <name>ATP</name>
        <dbReference type="ChEBI" id="CHEBI:30616"/>
    </ligand>
</feature>
<evidence type="ECO:0000256" key="10">
    <source>
        <dbReference type="ARBA" id="ARBA00047890"/>
    </source>
</evidence>
<comment type="cofactor">
    <cofactor evidence="11">
        <name>Zn(2+)</name>
        <dbReference type="ChEBI" id="CHEBI:29105"/>
    </cofactor>
    <text evidence="11">Binds 1 zinc ion per subunit.</text>
</comment>
<keyword evidence="5 11" id="KW-0671">Queuosine biosynthesis</keyword>
<feature type="binding site" evidence="11">
    <location>
        <position position="199"/>
    </location>
    <ligand>
        <name>Zn(2+)</name>
        <dbReference type="ChEBI" id="CHEBI:29105"/>
    </ligand>
</feature>
<dbReference type="GO" id="GO:0008270">
    <property type="term" value="F:zinc ion binding"/>
    <property type="evidence" value="ECO:0007669"/>
    <property type="project" value="UniProtKB-UniRule"/>
</dbReference>
<dbReference type="NCBIfam" id="TIGR00364">
    <property type="entry name" value="7-cyano-7-deazaguanine synthase QueC"/>
    <property type="match status" value="1"/>
</dbReference>
<name>A0A451D8U1_9GAMM</name>
<evidence type="ECO:0000256" key="8">
    <source>
        <dbReference type="ARBA" id="ARBA00037993"/>
    </source>
</evidence>
<evidence type="ECO:0000256" key="7">
    <source>
        <dbReference type="ARBA" id="ARBA00022840"/>
    </source>
</evidence>
<keyword evidence="7 11" id="KW-0067">ATP-binding</keyword>
<dbReference type="Pfam" id="PF06508">
    <property type="entry name" value="QueC"/>
    <property type="match status" value="1"/>
</dbReference>
<dbReference type="AlphaFoldDB" id="A0A451D8U1"/>
<evidence type="ECO:0000313" key="13">
    <source>
        <dbReference type="Proteomes" id="UP000294441"/>
    </source>
</evidence>
<organism evidence="12 13">
    <name type="scientific">Candidatus Erwinia haradaeae</name>
    <dbReference type="NCBI Taxonomy" id="1922217"/>
    <lineage>
        <taxon>Bacteria</taxon>
        <taxon>Pseudomonadati</taxon>
        <taxon>Pseudomonadota</taxon>
        <taxon>Gammaproteobacteria</taxon>
        <taxon>Enterobacterales</taxon>
        <taxon>Erwiniaceae</taxon>
        <taxon>Erwinia</taxon>
    </lineage>
</organism>
<dbReference type="UniPathway" id="UPA00391"/>
<dbReference type="PANTHER" id="PTHR42914">
    <property type="entry name" value="7-CYANO-7-DEAZAGUANINE SYNTHASE"/>
    <property type="match status" value="1"/>
</dbReference>
<evidence type="ECO:0000256" key="5">
    <source>
        <dbReference type="ARBA" id="ARBA00022785"/>
    </source>
</evidence>
<keyword evidence="2 11" id="KW-0436">Ligase</keyword>
<dbReference type="SUPFAM" id="SSF52402">
    <property type="entry name" value="Adenine nucleotide alpha hydrolases-like"/>
    <property type="match status" value="1"/>
</dbReference>
<gene>
    <name evidence="11 12" type="primary">queC</name>
    <name evidence="12" type="ORF">ERCICURV3402_550</name>
</gene>
<comment type="function">
    <text evidence="11">Catalyzes the ATP-dependent conversion of 7-carboxy-7-deazaguanine (CDG) to 7-cyano-7-deazaguanine (preQ(0)).</text>
</comment>
<dbReference type="CDD" id="cd01995">
    <property type="entry name" value="QueC-like"/>
    <property type="match status" value="1"/>
</dbReference>
<dbReference type="Proteomes" id="UP000294441">
    <property type="component" value="Chromosome 1"/>
</dbReference>
<comment type="similarity">
    <text evidence="8 11">Belongs to the QueC family.</text>
</comment>
<feature type="binding site" evidence="11">
    <location>
        <position position="190"/>
    </location>
    <ligand>
        <name>Zn(2+)</name>
        <dbReference type="ChEBI" id="CHEBI:29105"/>
    </ligand>
</feature>
<dbReference type="GO" id="GO:0016879">
    <property type="term" value="F:ligase activity, forming carbon-nitrogen bonds"/>
    <property type="evidence" value="ECO:0007669"/>
    <property type="project" value="UniProtKB-UniRule"/>
</dbReference>
<dbReference type="InterPro" id="IPR014729">
    <property type="entry name" value="Rossmann-like_a/b/a_fold"/>
</dbReference>
<dbReference type="GO" id="GO:0005524">
    <property type="term" value="F:ATP binding"/>
    <property type="evidence" value="ECO:0007669"/>
    <property type="project" value="UniProtKB-UniRule"/>
</dbReference>
<evidence type="ECO:0000256" key="11">
    <source>
        <dbReference type="HAMAP-Rule" id="MF_01633"/>
    </source>
</evidence>
<dbReference type="PIRSF" id="PIRSF006293">
    <property type="entry name" value="ExsB"/>
    <property type="match status" value="1"/>
</dbReference>